<dbReference type="CDD" id="cd02440">
    <property type="entry name" value="AdoMet_MTases"/>
    <property type="match status" value="1"/>
</dbReference>
<protein>
    <submittedName>
        <fullName evidence="4">Class I SAM-dependent methyltransferase</fullName>
    </submittedName>
</protein>
<keyword evidence="1 4" id="KW-0489">Methyltransferase</keyword>
<dbReference type="RefSeq" id="WP_120749428.1">
    <property type="nucleotide sequence ID" value="NZ_RBAH01000017.1"/>
</dbReference>
<dbReference type="AlphaFoldDB" id="A0A3B0C4C1"/>
<dbReference type="PANTHER" id="PTHR44942">
    <property type="entry name" value="METHYLTRANSF_11 DOMAIN-CONTAINING PROTEIN"/>
    <property type="match status" value="1"/>
</dbReference>
<dbReference type="GO" id="GO:0008168">
    <property type="term" value="F:methyltransferase activity"/>
    <property type="evidence" value="ECO:0007669"/>
    <property type="project" value="UniProtKB-KW"/>
</dbReference>
<dbReference type="InterPro" id="IPR041698">
    <property type="entry name" value="Methyltransf_25"/>
</dbReference>
<evidence type="ECO:0000256" key="1">
    <source>
        <dbReference type="ARBA" id="ARBA00022603"/>
    </source>
</evidence>
<dbReference type="Pfam" id="PF13649">
    <property type="entry name" value="Methyltransf_25"/>
    <property type="match status" value="1"/>
</dbReference>
<dbReference type="Gene3D" id="3.40.50.150">
    <property type="entry name" value="Vaccinia Virus protein VP39"/>
    <property type="match status" value="1"/>
</dbReference>
<reference evidence="4 5" key="1">
    <citation type="journal article" date="2007" name="Int. J. Syst. Evol. Microbiol.">
        <title>Paenibacillus ginsengarvi sp. nov., isolated from soil from ginseng cultivation.</title>
        <authorList>
            <person name="Yoon M.H."/>
            <person name="Ten L.N."/>
            <person name="Im W.T."/>
        </authorList>
    </citation>
    <scope>NUCLEOTIDE SEQUENCE [LARGE SCALE GENOMIC DNA]</scope>
    <source>
        <strain evidence="4 5">KCTC 13059</strain>
    </source>
</reference>
<evidence type="ECO:0000259" key="3">
    <source>
        <dbReference type="Pfam" id="PF13649"/>
    </source>
</evidence>
<dbReference type="InterPro" id="IPR051052">
    <property type="entry name" value="Diverse_substrate_MTase"/>
</dbReference>
<keyword evidence="2 4" id="KW-0808">Transferase</keyword>
<evidence type="ECO:0000313" key="4">
    <source>
        <dbReference type="EMBL" id="RKN79059.1"/>
    </source>
</evidence>
<organism evidence="4 5">
    <name type="scientific">Paenibacillus ginsengarvi</name>
    <dbReference type="NCBI Taxonomy" id="400777"/>
    <lineage>
        <taxon>Bacteria</taxon>
        <taxon>Bacillati</taxon>
        <taxon>Bacillota</taxon>
        <taxon>Bacilli</taxon>
        <taxon>Bacillales</taxon>
        <taxon>Paenibacillaceae</taxon>
        <taxon>Paenibacillus</taxon>
    </lineage>
</organism>
<dbReference type="PANTHER" id="PTHR44942:SF4">
    <property type="entry name" value="METHYLTRANSFERASE TYPE 11 DOMAIN-CONTAINING PROTEIN"/>
    <property type="match status" value="1"/>
</dbReference>
<dbReference type="SUPFAM" id="SSF53335">
    <property type="entry name" value="S-adenosyl-L-methionine-dependent methyltransferases"/>
    <property type="match status" value="1"/>
</dbReference>
<comment type="caution">
    <text evidence="4">The sequence shown here is derived from an EMBL/GenBank/DDBJ whole genome shotgun (WGS) entry which is preliminary data.</text>
</comment>
<name>A0A3B0C4C1_9BACL</name>
<dbReference type="Proteomes" id="UP000282311">
    <property type="component" value="Unassembled WGS sequence"/>
</dbReference>
<dbReference type="InterPro" id="IPR029063">
    <property type="entry name" value="SAM-dependent_MTases_sf"/>
</dbReference>
<proteinExistence type="predicted"/>
<keyword evidence="5" id="KW-1185">Reference proteome</keyword>
<evidence type="ECO:0000256" key="2">
    <source>
        <dbReference type="ARBA" id="ARBA00022679"/>
    </source>
</evidence>
<gene>
    <name evidence="4" type="ORF">D7M11_22075</name>
</gene>
<feature type="domain" description="Methyltransferase" evidence="3">
    <location>
        <begin position="44"/>
        <end position="137"/>
    </location>
</feature>
<sequence length="265" mass="30503">MNKYGDLLFKDTAGYYSLYRPVYPAALVRFLVSRFRLDGSGRLLDIGCGTGRLTLRFADWFEELHGLDAEPEMIAEAERLTLETRISNANWTTGFAPHFPNGWRSDYFRLVLMALSFHWMDRDQTLETLYPLVCEGGGIAIIDNYDPDRKMLPWEETVQCVIRKWLGEQRRAGNSTYSHPEHSHGTIVERSRFRVERHRLPPYTVQWDMRSLIGYLYSTSYASPRLFGGRTKEFEADLTEALLTIEPSGIFAKSTSLSVILALKN</sequence>
<accession>A0A3B0C4C1</accession>
<dbReference type="OrthoDB" id="9797252at2"/>
<evidence type="ECO:0000313" key="5">
    <source>
        <dbReference type="Proteomes" id="UP000282311"/>
    </source>
</evidence>
<dbReference type="EMBL" id="RBAH01000017">
    <property type="protein sequence ID" value="RKN79059.1"/>
    <property type="molecule type" value="Genomic_DNA"/>
</dbReference>
<dbReference type="GO" id="GO:0032259">
    <property type="term" value="P:methylation"/>
    <property type="evidence" value="ECO:0007669"/>
    <property type="project" value="UniProtKB-KW"/>
</dbReference>